<protein>
    <submittedName>
        <fullName evidence="7">Endopeptidase</fullName>
    </submittedName>
</protein>
<dbReference type="RefSeq" id="WP_009332005.1">
    <property type="nucleotide sequence ID" value="NZ_CP062790.1"/>
</dbReference>
<accession>A0ABX3CL88</accession>
<dbReference type="Pfam" id="PF00877">
    <property type="entry name" value="NLPC_P60"/>
    <property type="match status" value="1"/>
</dbReference>
<dbReference type="InterPro" id="IPR038765">
    <property type="entry name" value="Papain-like_cys_pep_sf"/>
</dbReference>
<evidence type="ECO:0000256" key="1">
    <source>
        <dbReference type="ARBA" id="ARBA00007074"/>
    </source>
</evidence>
<organism evidence="7 8">
    <name type="scientific">Cytobacillus oceanisediminis</name>
    <dbReference type="NCBI Taxonomy" id="665099"/>
    <lineage>
        <taxon>Bacteria</taxon>
        <taxon>Bacillati</taxon>
        <taxon>Bacillota</taxon>
        <taxon>Bacilli</taxon>
        <taxon>Bacillales</taxon>
        <taxon>Bacillaceae</taxon>
        <taxon>Cytobacillus</taxon>
    </lineage>
</organism>
<keyword evidence="3" id="KW-0378">Hydrolase</keyword>
<evidence type="ECO:0000256" key="5">
    <source>
        <dbReference type="SAM" id="SignalP"/>
    </source>
</evidence>
<name>A0ABX3CL88_9BACI</name>
<dbReference type="InterPro" id="IPR051202">
    <property type="entry name" value="Peptidase_C40"/>
</dbReference>
<feature type="domain" description="NlpC/P60" evidence="6">
    <location>
        <begin position="28"/>
        <end position="149"/>
    </location>
</feature>
<evidence type="ECO:0000256" key="4">
    <source>
        <dbReference type="ARBA" id="ARBA00022807"/>
    </source>
</evidence>
<feature type="chain" id="PRO_5045658067" evidence="5">
    <location>
        <begin position="27"/>
        <end position="235"/>
    </location>
</feature>
<reference evidence="7 8" key="1">
    <citation type="submission" date="2016-07" db="EMBL/GenBank/DDBJ databases">
        <title>Bacillus oceanisediminis whole genome.</title>
        <authorList>
            <person name="Pal Y."/>
            <person name="Verma A."/>
            <person name="Mual P."/>
            <person name="Srinivasan K."/>
        </authorList>
    </citation>
    <scope>NUCLEOTIDE SEQUENCE [LARGE SCALE GENOMIC DNA]</scope>
    <source>
        <strain evidence="7 8">Bhandara28</strain>
    </source>
</reference>
<keyword evidence="8" id="KW-1185">Reference proteome</keyword>
<dbReference type="PROSITE" id="PS51935">
    <property type="entry name" value="NLPC_P60"/>
    <property type="match status" value="1"/>
</dbReference>
<dbReference type="SUPFAM" id="SSF54001">
    <property type="entry name" value="Cysteine proteinases"/>
    <property type="match status" value="1"/>
</dbReference>
<evidence type="ECO:0000259" key="6">
    <source>
        <dbReference type="PROSITE" id="PS51935"/>
    </source>
</evidence>
<dbReference type="InterPro" id="IPR000064">
    <property type="entry name" value="NLP_P60_dom"/>
</dbReference>
<evidence type="ECO:0000313" key="8">
    <source>
        <dbReference type="Proteomes" id="UP000180194"/>
    </source>
</evidence>
<dbReference type="PANTHER" id="PTHR47053:SF1">
    <property type="entry name" value="MUREIN DD-ENDOPEPTIDASE MEPH-RELATED"/>
    <property type="match status" value="1"/>
</dbReference>
<keyword evidence="4" id="KW-0788">Thiol protease</keyword>
<evidence type="ECO:0000256" key="2">
    <source>
        <dbReference type="ARBA" id="ARBA00022670"/>
    </source>
</evidence>
<comment type="caution">
    <text evidence="7">The sequence shown here is derived from an EMBL/GenBank/DDBJ whole genome shotgun (WGS) entry which is preliminary data.</text>
</comment>
<comment type="similarity">
    <text evidence="1">Belongs to the peptidase C40 family.</text>
</comment>
<keyword evidence="2" id="KW-0645">Protease</keyword>
<proteinExistence type="inferred from homology"/>
<sequence length="235" mass="26252">MKKVLLKALALLLVLPMIFTHQSANAAEASPDSIVKLAKQMQGVPYKWGGTTPKGFDCSGFLTYVYSEHGIKLPRTTADQYKTGESVSRSELLPGDIVFFTTYKPGASHAGIYTGDNKFIHADSDDGIMINSMDMSYYKSRYIGAKRVVAQESVKGIAAAVPVKQGQIGMVYVKKKINLWQRTEDNKLKMVRILNPGEKYRVYNYDTRFGGQYNLGSQLYITNMESYIEYVPVGQ</sequence>
<dbReference type="EMBL" id="MBRJ01000057">
    <property type="protein sequence ID" value="OHX41535.1"/>
    <property type="molecule type" value="Genomic_DNA"/>
</dbReference>
<dbReference type="PANTHER" id="PTHR47053">
    <property type="entry name" value="MUREIN DD-ENDOPEPTIDASE MEPH-RELATED"/>
    <property type="match status" value="1"/>
</dbReference>
<dbReference type="Proteomes" id="UP000180194">
    <property type="component" value="Unassembled WGS sequence"/>
</dbReference>
<evidence type="ECO:0000313" key="7">
    <source>
        <dbReference type="EMBL" id="OHX41535.1"/>
    </source>
</evidence>
<dbReference type="Gene3D" id="3.90.1720.10">
    <property type="entry name" value="endopeptidase domain like (from Nostoc punctiforme)"/>
    <property type="match status" value="1"/>
</dbReference>
<gene>
    <name evidence="7" type="ORF">BBV17_28265</name>
</gene>
<evidence type="ECO:0000256" key="3">
    <source>
        <dbReference type="ARBA" id="ARBA00022801"/>
    </source>
</evidence>
<keyword evidence="5" id="KW-0732">Signal</keyword>
<feature type="signal peptide" evidence="5">
    <location>
        <begin position="1"/>
        <end position="26"/>
    </location>
</feature>